<sequence>MVSWRQRNARTITTMHLGEQVRNSCKKKRSFYCSCTFHCSHTLLVQDKLKLLMLKVEVEADKLKVNIQKMGQWQFCNSYQQQWCLHKNEQLQILKAESWL</sequence>
<protein>
    <submittedName>
        <fullName evidence="1">Uncharacterized protein</fullName>
    </submittedName>
</protein>
<dbReference type="AlphaFoldDB" id="A0A396GI20"/>
<dbReference type="EMBL" id="PSQE01000008">
    <property type="protein sequence ID" value="RHN40610.1"/>
    <property type="molecule type" value="Genomic_DNA"/>
</dbReference>
<accession>A0A396GI20</accession>
<name>A0A396GI20_MEDTR</name>
<dbReference type="Proteomes" id="UP000265566">
    <property type="component" value="Chromosome 8"/>
</dbReference>
<comment type="caution">
    <text evidence="1">The sequence shown here is derived from an EMBL/GenBank/DDBJ whole genome shotgun (WGS) entry which is preliminary data.</text>
</comment>
<gene>
    <name evidence="1" type="ORF">MtrunA17_Chr8g0356561</name>
</gene>
<evidence type="ECO:0000313" key="1">
    <source>
        <dbReference type="EMBL" id="RHN40610.1"/>
    </source>
</evidence>
<organism evidence="1">
    <name type="scientific">Medicago truncatula</name>
    <name type="common">Barrel medic</name>
    <name type="synonym">Medicago tribuloides</name>
    <dbReference type="NCBI Taxonomy" id="3880"/>
    <lineage>
        <taxon>Eukaryota</taxon>
        <taxon>Viridiplantae</taxon>
        <taxon>Streptophyta</taxon>
        <taxon>Embryophyta</taxon>
        <taxon>Tracheophyta</taxon>
        <taxon>Spermatophyta</taxon>
        <taxon>Magnoliopsida</taxon>
        <taxon>eudicotyledons</taxon>
        <taxon>Gunneridae</taxon>
        <taxon>Pentapetalae</taxon>
        <taxon>rosids</taxon>
        <taxon>fabids</taxon>
        <taxon>Fabales</taxon>
        <taxon>Fabaceae</taxon>
        <taxon>Papilionoideae</taxon>
        <taxon>50 kb inversion clade</taxon>
        <taxon>NPAAA clade</taxon>
        <taxon>Hologalegina</taxon>
        <taxon>IRL clade</taxon>
        <taxon>Trifolieae</taxon>
        <taxon>Medicago</taxon>
    </lineage>
</organism>
<reference evidence="1" key="1">
    <citation type="journal article" date="2018" name="Nat. Plants">
        <title>Whole-genome landscape of Medicago truncatula symbiotic genes.</title>
        <authorList>
            <person name="Pecrix Y."/>
            <person name="Gamas P."/>
            <person name="Carrere S."/>
        </authorList>
    </citation>
    <scope>NUCLEOTIDE SEQUENCE</scope>
    <source>
        <tissue evidence="1">Leaves</tissue>
    </source>
</reference>
<dbReference type="Gramene" id="rna46780">
    <property type="protein sequence ID" value="RHN40610.1"/>
    <property type="gene ID" value="gene46780"/>
</dbReference>
<proteinExistence type="predicted"/>